<feature type="domain" description="NAD-dependent epimerase/dehydratase" evidence="1">
    <location>
        <begin position="3"/>
        <end position="125"/>
    </location>
</feature>
<sequence length="346" mass="36874">MKVLLTGSFGFIGAAIDRQLTERGDEVVRVDAVIPQAHDGTAEVPDDVHRLDVRDAVEWASLLDGVDVVCHQAAMVGAGVTVADMPLYAGHNDLGTAALLAAMHDRGVDALVMASSMVVYGEGRYTCEEHGRQAPGVRRRAALDAGDFDNHCPHCGRALGWELVPEDARLDPRSSYAASKLAQEHYAYAWVRQAGARAIGLRYHNVYGPGMPRDTPYSGVAAIFRSSLEAGQAPKVFEDGGQMRDFVHVDDVARANLASIDAVVGREPESWSAYNVSSGTPVPILRVAELLSQAAGGAAPQVTGDYRPGDVRHVVASPELAAAELGFRAQVTPEQGIEEFASAPLR</sequence>
<dbReference type="InterPro" id="IPR050177">
    <property type="entry name" value="Lipid_A_modif_metabolic_enz"/>
</dbReference>
<name>A0A1H1RQI2_9ACTN</name>
<keyword evidence="3" id="KW-1185">Reference proteome</keyword>
<protein>
    <submittedName>
        <fullName evidence="2">dTDP-L-rhamnose 4-epimerase</fullName>
    </submittedName>
</protein>
<accession>A0A1H1RQI2</accession>
<feature type="domain" description="NAD-dependent epimerase/dehydratase" evidence="1">
    <location>
        <begin position="168"/>
        <end position="269"/>
    </location>
</feature>
<dbReference type="InterPro" id="IPR036291">
    <property type="entry name" value="NAD(P)-bd_dom_sf"/>
</dbReference>
<evidence type="ECO:0000313" key="3">
    <source>
        <dbReference type="Proteomes" id="UP000198859"/>
    </source>
</evidence>
<dbReference type="SUPFAM" id="SSF51735">
    <property type="entry name" value="NAD(P)-binding Rossmann-fold domains"/>
    <property type="match status" value="1"/>
</dbReference>
<gene>
    <name evidence="2" type="ORF">SAMN04488570_1751</name>
</gene>
<dbReference type="PANTHER" id="PTHR43245">
    <property type="entry name" value="BIFUNCTIONAL POLYMYXIN RESISTANCE PROTEIN ARNA"/>
    <property type="match status" value="1"/>
</dbReference>
<dbReference type="AlphaFoldDB" id="A0A1H1RQI2"/>
<dbReference type="Gene3D" id="3.40.50.720">
    <property type="entry name" value="NAD(P)-binding Rossmann-like Domain"/>
    <property type="match status" value="1"/>
</dbReference>
<dbReference type="OrthoDB" id="9801785at2"/>
<evidence type="ECO:0000313" key="2">
    <source>
        <dbReference type="EMBL" id="SDS38025.1"/>
    </source>
</evidence>
<dbReference type="Proteomes" id="UP000198859">
    <property type="component" value="Chromosome I"/>
</dbReference>
<dbReference type="Pfam" id="PF01370">
    <property type="entry name" value="Epimerase"/>
    <property type="match status" value="2"/>
</dbReference>
<dbReference type="EMBL" id="LT629757">
    <property type="protein sequence ID" value="SDS38025.1"/>
    <property type="molecule type" value="Genomic_DNA"/>
</dbReference>
<dbReference type="PRINTS" id="PR01713">
    <property type="entry name" value="NUCEPIMERASE"/>
</dbReference>
<dbReference type="RefSeq" id="WP_091728522.1">
    <property type="nucleotide sequence ID" value="NZ_LT629757.1"/>
</dbReference>
<dbReference type="PANTHER" id="PTHR43245:SF13">
    <property type="entry name" value="UDP-D-APIOSE_UDP-D-XYLOSE SYNTHASE 2"/>
    <property type="match status" value="1"/>
</dbReference>
<proteinExistence type="predicted"/>
<evidence type="ECO:0000259" key="1">
    <source>
        <dbReference type="Pfam" id="PF01370"/>
    </source>
</evidence>
<reference evidence="3" key="1">
    <citation type="submission" date="2016-10" db="EMBL/GenBank/DDBJ databases">
        <authorList>
            <person name="Varghese N."/>
            <person name="Submissions S."/>
        </authorList>
    </citation>
    <scope>NUCLEOTIDE SEQUENCE [LARGE SCALE GENOMIC DNA]</scope>
    <source>
        <strain evidence="3">DSM 22127</strain>
    </source>
</reference>
<dbReference type="STRING" id="642780.SAMN04488570_1751"/>
<organism evidence="2 3">
    <name type="scientific">Nocardioides scoriae</name>
    <dbReference type="NCBI Taxonomy" id="642780"/>
    <lineage>
        <taxon>Bacteria</taxon>
        <taxon>Bacillati</taxon>
        <taxon>Actinomycetota</taxon>
        <taxon>Actinomycetes</taxon>
        <taxon>Propionibacteriales</taxon>
        <taxon>Nocardioidaceae</taxon>
        <taxon>Nocardioides</taxon>
    </lineage>
</organism>
<dbReference type="InterPro" id="IPR001509">
    <property type="entry name" value="Epimerase_deHydtase"/>
</dbReference>